<feature type="domain" description="SMODS and SLOG-associating 2TM effector" evidence="3">
    <location>
        <begin position="49"/>
        <end position="204"/>
    </location>
</feature>
<keyword evidence="5" id="KW-1185">Reference proteome</keyword>
<dbReference type="Pfam" id="PF18181">
    <property type="entry name" value="SLATT_1"/>
    <property type="match status" value="1"/>
</dbReference>
<organism evidence="4 5">
    <name type="scientific">Streptomyces coeruleofuscus</name>
    <dbReference type="NCBI Taxonomy" id="66879"/>
    <lineage>
        <taxon>Bacteria</taxon>
        <taxon>Bacillati</taxon>
        <taxon>Actinomycetota</taxon>
        <taxon>Actinomycetes</taxon>
        <taxon>Kitasatosporales</taxon>
        <taxon>Streptomycetaceae</taxon>
        <taxon>Streptomyces</taxon>
    </lineage>
</organism>
<dbReference type="InterPro" id="IPR041116">
    <property type="entry name" value="SLATT_3"/>
</dbReference>
<dbReference type="Proteomes" id="UP001499986">
    <property type="component" value="Unassembled WGS sequence"/>
</dbReference>
<proteinExistence type="predicted"/>
<comment type="caution">
    <text evidence="4">The sequence shown here is derived from an EMBL/GenBank/DDBJ whole genome shotgun (WGS) entry which is preliminary data.</text>
</comment>
<evidence type="ECO:0000313" key="5">
    <source>
        <dbReference type="Proteomes" id="UP001499986"/>
    </source>
</evidence>
<feature type="transmembrane region" description="Helical" evidence="1">
    <location>
        <begin position="93"/>
        <end position="113"/>
    </location>
</feature>
<evidence type="ECO:0000259" key="2">
    <source>
        <dbReference type="Pfam" id="PF18181"/>
    </source>
</evidence>
<reference evidence="4 5" key="1">
    <citation type="journal article" date="2019" name="Int. J. Syst. Evol. Microbiol.">
        <title>The Global Catalogue of Microorganisms (GCM) 10K type strain sequencing project: providing services to taxonomists for standard genome sequencing and annotation.</title>
        <authorList>
            <consortium name="The Broad Institute Genomics Platform"/>
            <consortium name="The Broad Institute Genome Sequencing Center for Infectious Disease"/>
            <person name="Wu L."/>
            <person name="Ma J."/>
        </authorList>
    </citation>
    <scope>NUCLEOTIDE SEQUENCE [LARGE SCALE GENOMIC DNA]</scope>
    <source>
        <strain evidence="4 5">JCM 4358</strain>
    </source>
</reference>
<feature type="domain" description="SMODS and SLOG-associating 2TM effector" evidence="2">
    <location>
        <begin position="207"/>
        <end position="329"/>
    </location>
</feature>
<dbReference type="NCBIfam" id="NF033610">
    <property type="entry name" value="SLATT_3"/>
    <property type="match status" value="1"/>
</dbReference>
<accession>A0ABN3HP58</accession>
<keyword evidence="1" id="KW-0472">Membrane</keyword>
<evidence type="ECO:0000313" key="4">
    <source>
        <dbReference type="EMBL" id="GAA2384921.1"/>
    </source>
</evidence>
<name>A0ABN3HP58_9ACTN</name>
<keyword evidence="1" id="KW-0812">Transmembrane</keyword>
<evidence type="ECO:0000256" key="1">
    <source>
        <dbReference type="SAM" id="Phobius"/>
    </source>
</evidence>
<dbReference type="NCBIfam" id="NF033634">
    <property type="entry name" value="SLATT_1"/>
    <property type="match status" value="1"/>
</dbReference>
<feature type="transmembrane region" description="Helical" evidence="1">
    <location>
        <begin position="230"/>
        <end position="250"/>
    </location>
</feature>
<gene>
    <name evidence="4" type="ORF">GCM10010255_09770</name>
</gene>
<protein>
    <recommendedName>
        <fullName evidence="6">DUF4231 domain-containing protein</fullName>
    </recommendedName>
</protein>
<dbReference type="EMBL" id="BAAASE010000001">
    <property type="protein sequence ID" value="GAA2384921.1"/>
    <property type="molecule type" value="Genomic_DNA"/>
</dbReference>
<dbReference type="InterPro" id="IPR040884">
    <property type="entry name" value="SLATT_1"/>
</dbReference>
<sequence length="335" mass="37172">MKACGAGLVFVCPGREHGLSAPHGRLLCQREVHMATPGPSTTVSDEDLPPLFQRCDRRALAHQGESFRVVRTQLIVLLSATTAASLAERLDSRALMVLAAVLYGLTVGIGIHASRRRARAHWQAHRAAAEVVKSLAWQYMAHGGPFHSQVKDPDALFAERLEDRLRELRKVGWEDAREGTAGFGAGLVTPAMRAVRVKPFTVRRDVYLRDRVLEQLTWYRNRAGRARRASLYWSGVTTALTLTALLAAVLRAFGMFGRWDLTGLLSAAAAAAVAWQEVRRHRPLTYAHSLVEQDLETLRVAMATTVTEERWADAVAEAERLVSPQHTDWLVRFGT</sequence>
<evidence type="ECO:0000259" key="3">
    <source>
        <dbReference type="Pfam" id="PF18184"/>
    </source>
</evidence>
<evidence type="ECO:0008006" key="6">
    <source>
        <dbReference type="Google" id="ProtNLM"/>
    </source>
</evidence>
<dbReference type="Pfam" id="PF18184">
    <property type="entry name" value="SLATT_3"/>
    <property type="match status" value="1"/>
</dbReference>
<keyword evidence="1" id="KW-1133">Transmembrane helix</keyword>